<dbReference type="EMBL" id="PFED01000099">
    <property type="protein sequence ID" value="PJE62928.1"/>
    <property type="molecule type" value="Genomic_DNA"/>
</dbReference>
<reference evidence="3" key="1">
    <citation type="submission" date="2017-09" db="EMBL/GenBank/DDBJ databases">
        <title>Depth-based differentiation of microbial function through sediment-hosted aquifers and enrichment of novel symbionts in the deep terrestrial subsurface.</title>
        <authorList>
            <person name="Probst A.J."/>
            <person name="Ladd B."/>
            <person name="Jarett J.K."/>
            <person name="Geller-Mcgrath D.E."/>
            <person name="Sieber C.M.K."/>
            <person name="Emerson J.B."/>
            <person name="Anantharaman K."/>
            <person name="Thomas B.C."/>
            <person name="Malmstrom R."/>
            <person name="Stieglmeier M."/>
            <person name="Klingl A."/>
            <person name="Woyke T."/>
            <person name="Ryan C.M."/>
            <person name="Banfield J.F."/>
        </authorList>
    </citation>
    <scope>NUCLEOTIDE SEQUENCE [LARGE SCALE GENOMIC DNA]</scope>
</reference>
<dbReference type="Proteomes" id="UP000229554">
    <property type="component" value="Unassembled WGS sequence"/>
</dbReference>
<dbReference type="Pfam" id="PF12762">
    <property type="entry name" value="DDE_Tnp_IS1595"/>
    <property type="match status" value="1"/>
</dbReference>
<feature type="domain" description="ISXO2-like transposase" evidence="1">
    <location>
        <begin position="64"/>
        <end position="205"/>
    </location>
</feature>
<evidence type="ECO:0000313" key="3">
    <source>
        <dbReference type="Proteomes" id="UP000229554"/>
    </source>
</evidence>
<dbReference type="PANTHER" id="PTHR47163">
    <property type="entry name" value="DDE_TNP_IS1595 DOMAIN-CONTAINING PROTEIN"/>
    <property type="match status" value="1"/>
</dbReference>
<dbReference type="InterPro" id="IPR053164">
    <property type="entry name" value="IS1016-like_transposase"/>
</dbReference>
<dbReference type="NCBIfam" id="NF033547">
    <property type="entry name" value="transpos_IS1595"/>
    <property type="match status" value="1"/>
</dbReference>
<protein>
    <submittedName>
        <fullName evidence="2">IS1595 family transposase</fullName>
    </submittedName>
</protein>
<name>A0A2M8KSL2_9BACT</name>
<dbReference type="PANTHER" id="PTHR47163:SF2">
    <property type="entry name" value="SI:DKEY-17M8.2"/>
    <property type="match status" value="1"/>
</dbReference>
<dbReference type="SMART" id="SM01126">
    <property type="entry name" value="DDE_Tnp_IS1595"/>
    <property type="match status" value="1"/>
</dbReference>
<dbReference type="InterPro" id="IPR024445">
    <property type="entry name" value="Tnp_ISXO2-like"/>
</dbReference>
<evidence type="ECO:0000259" key="1">
    <source>
        <dbReference type="SMART" id="SM01126"/>
    </source>
</evidence>
<proteinExistence type="predicted"/>
<evidence type="ECO:0000313" key="2">
    <source>
        <dbReference type="EMBL" id="PJE62928.1"/>
    </source>
</evidence>
<gene>
    <name evidence="2" type="ORF">COU88_02305</name>
</gene>
<sequence length="223" mass="26395">MVYIKWCKFSQRKLRLIVKCFVTDITATACAEISSVNRKSINRLYNIFREFIFQDEFQSRKQFSISTESELDESYFGPTRVKGKRGRGAGGKTIVFGMLKRKGQVYLKVIDRATKEVVLPVILRKITPGADIYTDKWKSYDALALYGYDHYKVDHGNNEFVRDHMYHVNGIESCWSFIKRRLAKFNGITKRYFMKHLIESEWRYNHRCQLENRLLILIKKAYS</sequence>
<comment type="caution">
    <text evidence="2">The sequence shown here is derived from an EMBL/GenBank/DDBJ whole genome shotgun (WGS) entry which is preliminary data.</text>
</comment>
<accession>A0A2M8KSL2</accession>
<organism evidence="2 3">
    <name type="scientific">Candidatus Roizmanbacteria bacterium CG10_big_fil_rev_8_21_14_0_10_39_6</name>
    <dbReference type="NCBI Taxonomy" id="1974853"/>
    <lineage>
        <taxon>Bacteria</taxon>
        <taxon>Candidatus Roizmaniibacteriota</taxon>
    </lineage>
</organism>
<dbReference type="AlphaFoldDB" id="A0A2M8KSL2"/>